<feature type="transmembrane region" description="Helical" evidence="8">
    <location>
        <begin position="390"/>
        <end position="410"/>
    </location>
</feature>
<evidence type="ECO:0000259" key="10">
    <source>
        <dbReference type="PROSITE" id="PS51105"/>
    </source>
</evidence>
<keyword evidence="5 8" id="KW-0812">Transmembrane</keyword>
<accession>A0A923L0Z7</accession>
<evidence type="ECO:0000256" key="3">
    <source>
        <dbReference type="ARBA" id="ARBA00022475"/>
    </source>
</evidence>
<gene>
    <name evidence="11" type="ORF">H8S23_02605</name>
</gene>
<dbReference type="SUPFAM" id="SSF141868">
    <property type="entry name" value="EAL domain-like"/>
    <property type="match status" value="1"/>
</dbReference>
<proteinExistence type="predicted"/>
<evidence type="ECO:0000256" key="6">
    <source>
        <dbReference type="ARBA" id="ARBA00022989"/>
    </source>
</evidence>
<dbReference type="Pfam" id="PF02378">
    <property type="entry name" value="PTS_EIIC"/>
    <property type="match status" value="1"/>
</dbReference>
<dbReference type="PANTHER" id="PTHR33989:SF4">
    <property type="entry name" value="PTS SYSTEM N,N'-DIACETYLCHITOBIOSE-SPECIFIC EIIC COMPONENT"/>
    <property type="match status" value="1"/>
</dbReference>
<dbReference type="AlphaFoldDB" id="A0A923L0Z7"/>
<dbReference type="PROSITE" id="PS51105">
    <property type="entry name" value="PTS_EIIC_TYPE_3"/>
    <property type="match status" value="1"/>
</dbReference>
<evidence type="ECO:0000256" key="4">
    <source>
        <dbReference type="ARBA" id="ARBA00022597"/>
    </source>
</evidence>
<comment type="subcellular location">
    <subcellularLocation>
        <location evidence="1">Cell membrane</location>
        <topology evidence="1">Multi-pass membrane protein</topology>
    </subcellularLocation>
</comment>
<feature type="transmembrane region" description="Helical" evidence="8">
    <location>
        <begin position="341"/>
        <end position="362"/>
    </location>
</feature>
<keyword evidence="6 8" id="KW-1133">Transmembrane helix</keyword>
<keyword evidence="12" id="KW-1185">Reference proteome</keyword>
<keyword evidence="4 11" id="KW-0762">Sugar transport</keyword>
<name>A0A923L0Z7_9FIRM</name>
<dbReference type="PROSITE" id="PS50883">
    <property type="entry name" value="EAL"/>
    <property type="match status" value="1"/>
</dbReference>
<feature type="transmembrane region" description="Helical" evidence="8">
    <location>
        <begin position="137"/>
        <end position="162"/>
    </location>
</feature>
<evidence type="ECO:0000313" key="12">
    <source>
        <dbReference type="Proteomes" id="UP000659630"/>
    </source>
</evidence>
<evidence type="ECO:0000313" key="11">
    <source>
        <dbReference type="EMBL" id="MBC5580388.1"/>
    </source>
</evidence>
<dbReference type="InterPro" id="IPR035919">
    <property type="entry name" value="EAL_sf"/>
</dbReference>
<reference evidence="11" key="1">
    <citation type="submission" date="2020-08" db="EMBL/GenBank/DDBJ databases">
        <title>Genome public.</title>
        <authorList>
            <person name="Liu C."/>
            <person name="Sun Q."/>
        </authorList>
    </citation>
    <scope>NUCLEOTIDE SEQUENCE</scope>
    <source>
        <strain evidence="11">BX8</strain>
    </source>
</reference>
<feature type="transmembrane region" description="Helical" evidence="8">
    <location>
        <begin position="279"/>
        <end position="302"/>
    </location>
</feature>
<evidence type="ECO:0000256" key="5">
    <source>
        <dbReference type="ARBA" id="ARBA00022692"/>
    </source>
</evidence>
<keyword evidence="7 8" id="KW-0472">Membrane</keyword>
<feature type="transmembrane region" description="Helical" evidence="8">
    <location>
        <begin position="314"/>
        <end position="335"/>
    </location>
</feature>
<dbReference type="Gene3D" id="3.20.20.450">
    <property type="entry name" value="EAL domain"/>
    <property type="match status" value="1"/>
</dbReference>
<dbReference type="Proteomes" id="UP000659630">
    <property type="component" value="Unassembled WGS sequence"/>
</dbReference>
<feature type="domain" description="EAL" evidence="9">
    <location>
        <begin position="453"/>
        <end position="704"/>
    </location>
</feature>
<comment type="caution">
    <text evidence="11">The sequence shown here is derived from an EMBL/GenBank/DDBJ whole genome shotgun (WGS) entry which is preliminary data.</text>
</comment>
<dbReference type="RefSeq" id="WP_186886745.1">
    <property type="nucleotide sequence ID" value="NZ_JACONZ010000001.1"/>
</dbReference>
<protein>
    <submittedName>
        <fullName evidence="11">PTS sugar transporter subunit IIC/EAL domain-containing protein</fullName>
    </submittedName>
</protein>
<feature type="transmembrane region" description="Helical" evidence="8">
    <location>
        <begin position="183"/>
        <end position="204"/>
    </location>
</feature>
<dbReference type="GO" id="GO:0005886">
    <property type="term" value="C:plasma membrane"/>
    <property type="evidence" value="ECO:0007669"/>
    <property type="project" value="UniProtKB-SubCell"/>
</dbReference>
<keyword evidence="3" id="KW-1003">Cell membrane</keyword>
<dbReference type="PANTHER" id="PTHR33989">
    <property type="match status" value="1"/>
</dbReference>
<feature type="domain" description="PTS EIIC type-3" evidence="10">
    <location>
        <begin position="16"/>
        <end position="407"/>
    </location>
</feature>
<evidence type="ECO:0000259" key="9">
    <source>
        <dbReference type="PROSITE" id="PS50883"/>
    </source>
</evidence>
<dbReference type="SMART" id="SM00052">
    <property type="entry name" value="EAL"/>
    <property type="match status" value="1"/>
</dbReference>
<organism evidence="11 12">
    <name type="scientific">Anaerofilum hominis</name>
    <dbReference type="NCBI Taxonomy" id="2763016"/>
    <lineage>
        <taxon>Bacteria</taxon>
        <taxon>Bacillati</taxon>
        <taxon>Bacillota</taxon>
        <taxon>Clostridia</taxon>
        <taxon>Eubacteriales</taxon>
        <taxon>Oscillospiraceae</taxon>
        <taxon>Anaerofilum</taxon>
    </lineage>
</organism>
<feature type="transmembrane region" description="Helical" evidence="8">
    <location>
        <begin position="67"/>
        <end position="100"/>
    </location>
</feature>
<dbReference type="GO" id="GO:0008982">
    <property type="term" value="F:protein-N(PI)-phosphohistidine-sugar phosphotransferase activity"/>
    <property type="evidence" value="ECO:0007669"/>
    <property type="project" value="InterPro"/>
</dbReference>
<feature type="transmembrane region" description="Helical" evidence="8">
    <location>
        <begin position="40"/>
        <end position="61"/>
    </location>
</feature>
<dbReference type="Pfam" id="PF00563">
    <property type="entry name" value="EAL"/>
    <property type="match status" value="1"/>
</dbReference>
<evidence type="ECO:0000256" key="8">
    <source>
        <dbReference type="SAM" id="Phobius"/>
    </source>
</evidence>
<dbReference type="CDD" id="cd01948">
    <property type="entry name" value="EAL"/>
    <property type="match status" value="1"/>
</dbReference>
<feature type="transmembrane region" description="Helical" evidence="8">
    <location>
        <begin position="112"/>
        <end position="131"/>
    </location>
</feature>
<sequence length="707" mass="77399">MCYNRIHREGSEGEAVLVRIRKALYAMENSPVLSAIKKGFLLVIPVVLTGSFALLLLNFPVPAYQEFLASFGGGVFFVLLQFITDSTTGFLSLYLVLAISYFYSDPLAGRNLTLRVMAMVTSCVCFIASFGGESGSLNLSCFGTIGVFTAMVCAILATRLFFALNGRLYRQYRSYAAGNDIHFRSSMSSILPVVVCVTVFALGNLLLQKLFQVGNLNDLISGLLFRAFGELRREPGNGVVFLLLLDLLWVFGIHGGNALDPVAQTVFAAGSSGVITKSFLDNFAVMGGSGATLCLLLALLLVSRQKSSRRLAYSAAPLALFNINEILVFGLPIVLNPVLAIPFVLTPAATMLLAYGAVAAGWMPMAQQAVNWTTPVFFSGYLATGSWRGAAVQLVGIVLGTLIYIPFVLLSERLQKDQEEYLIDELTEHFAGALRDERQPCYLERNDSLGMMAKRLAGRLRADVAAGRVPVFYQPQVDARGRVDGAEALLRWQYGDRTLYPPLVVALAQEDGCYEELTWCVLSTVCADIGPLRRRFGQEIHVSANIVAEQLNDPDLTGRIIGLAERTGVCQNLVLEVTEETSLDHLPYITANIERFGRHGIYLAIDDFSMGQTSLNYLRDNRFRYVKLDGGLVRQVRENERSREIVGSIAALGGSLGFQVIAECVETQEMRDTLLELGCNVFQGYLYSPAVPLETLLDASFLPGEKA</sequence>
<evidence type="ECO:0000256" key="7">
    <source>
        <dbReference type="ARBA" id="ARBA00023136"/>
    </source>
</evidence>
<dbReference type="InterPro" id="IPR001633">
    <property type="entry name" value="EAL_dom"/>
</dbReference>
<evidence type="ECO:0000256" key="2">
    <source>
        <dbReference type="ARBA" id="ARBA00022448"/>
    </source>
</evidence>
<dbReference type="GO" id="GO:0009401">
    <property type="term" value="P:phosphoenolpyruvate-dependent sugar phosphotransferase system"/>
    <property type="evidence" value="ECO:0007669"/>
    <property type="project" value="InterPro"/>
</dbReference>
<dbReference type="EMBL" id="JACONZ010000001">
    <property type="protein sequence ID" value="MBC5580388.1"/>
    <property type="molecule type" value="Genomic_DNA"/>
</dbReference>
<dbReference type="InterPro" id="IPR003352">
    <property type="entry name" value="PTS_EIIC"/>
</dbReference>
<dbReference type="InterPro" id="IPR004501">
    <property type="entry name" value="PTS_EIIC_3"/>
</dbReference>
<keyword evidence="2" id="KW-0813">Transport</keyword>
<dbReference type="InterPro" id="IPR051088">
    <property type="entry name" value="PTS_Sugar-EIIC/EIIB"/>
</dbReference>
<evidence type="ECO:0000256" key="1">
    <source>
        <dbReference type="ARBA" id="ARBA00004651"/>
    </source>
</evidence>